<protein>
    <submittedName>
        <fullName evidence="1">Uncharacterized protein</fullName>
    </submittedName>
</protein>
<accession>A0ACD0NL62</accession>
<keyword evidence="2" id="KW-1185">Reference proteome</keyword>
<name>A0ACD0NL62_9BASI</name>
<gene>
    <name evidence="1" type="ORF">IE53DRAFT_392533</name>
</gene>
<reference evidence="1 2" key="1">
    <citation type="journal article" date="2018" name="Mol. Biol. Evol.">
        <title>Broad Genomic Sampling Reveals a Smut Pathogenic Ancestry of the Fungal Clade Ustilaginomycotina.</title>
        <authorList>
            <person name="Kijpornyongpan T."/>
            <person name="Mondo S.J."/>
            <person name="Barry K."/>
            <person name="Sandor L."/>
            <person name="Lee J."/>
            <person name="Lipzen A."/>
            <person name="Pangilinan J."/>
            <person name="LaButti K."/>
            <person name="Hainaut M."/>
            <person name="Henrissat B."/>
            <person name="Grigoriev I.V."/>
            <person name="Spatafora J.W."/>
            <person name="Aime M.C."/>
        </authorList>
    </citation>
    <scope>NUCLEOTIDE SEQUENCE [LARGE SCALE GENOMIC DNA]</scope>
    <source>
        <strain evidence="1 2">SA 807</strain>
    </source>
</reference>
<evidence type="ECO:0000313" key="1">
    <source>
        <dbReference type="EMBL" id="PWN46561.1"/>
    </source>
</evidence>
<dbReference type="EMBL" id="KZ820891">
    <property type="protein sequence ID" value="PWN46561.1"/>
    <property type="molecule type" value="Genomic_DNA"/>
</dbReference>
<dbReference type="Proteomes" id="UP000245626">
    <property type="component" value="Unassembled WGS sequence"/>
</dbReference>
<sequence length="228" mass="23732">MTSVHGDPFHTFPSILFGLSLLLGPAACELSIIRPASGLNWVVKTNNQLYWQGGSPSTFDIRLVNSNSTILSSNLTLATNISAELGGIFVSPDVNPGDGYQIVLYNATNSSIVYSTSDRFVILPVNSSTTATATTGMENPTYTSATASDLVPGASTFTGYIPPNATKYLHPPPSSTQSASPESSPPANSENAAATTKPTDPYRNATVLLSTALSIVVILFSAGLVVSA</sequence>
<evidence type="ECO:0000313" key="2">
    <source>
        <dbReference type="Proteomes" id="UP000245626"/>
    </source>
</evidence>
<proteinExistence type="predicted"/>
<organism evidence="1 2">
    <name type="scientific">Violaceomyces palustris</name>
    <dbReference type="NCBI Taxonomy" id="1673888"/>
    <lineage>
        <taxon>Eukaryota</taxon>
        <taxon>Fungi</taxon>
        <taxon>Dikarya</taxon>
        <taxon>Basidiomycota</taxon>
        <taxon>Ustilaginomycotina</taxon>
        <taxon>Ustilaginomycetes</taxon>
        <taxon>Violaceomycetales</taxon>
        <taxon>Violaceomycetaceae</taxon>
        <taxon>Violaceomyces</taxon>
    </lineage>
</organism>